<dbReference type="Gene3D" id="3.10.450.240">
    <property type="match status" value="1"/>
</dbReference>
<dbReference type="SUPFAM" id="SSF54427">
    <property type="entry name" value="NTF2-like"/>
    <property type="match status" value="1"/>
</dbReference>
<evidence type="ECO:0000313" key="4">
    <source>
        <dbReference type="Proteomes" id="UP001056937"/>
    </source>
</evidence>
<name>A0ABY4XDK9_9SPHN</name>
<sequence length="210" mass="22169">MGGGWGAGGGGGGGLLLALLQIAIIGGLIWLVIGFFRRRQTGGAAPGFARDAGYAAPPPAQTGWGAPAPATVDAGEDIAISPADQQAFERLLVDVQDAFGREDYGRLRQLTTPEIMSYLSEELSQNATRGVRNEVSGTRLIDAEIVEAWREASGDYATAALRYESIDVMRDRATGALAAGSVQTPTETTELWTFVRRAGDVWKLSAIQDG</sequence>
<keyword evidence="4" id="KW-1185">Reference proteome</keyword>
<dbReference type="SMART" id="SM00978">
    <property type="entry name" value="Tim44"/>
    <property type="match status" value="1"/>
</dbReference>
<protein>
    <submittedName>
        <fullName evidence="3">TIM44-like domain-containing protein</fullName>
    </submittedName>
</protein>
<proteinExistence type="predicted"/>
<dbReference type="PANTHER" id="PTHR41542">
    <property type="entry name" value="BLL5807 PROTEIN"/>
    <property type="match status" value="1"/>
</dbReference>
<evidence type="ECO:0000313" key="3">
    <source>
        <dbReference type="EMBL" id="USI75069.1"/>
    </source>
</evidence>
<dbReference type="Proteomes" id="UP001056937">
    <property type="component" value="Chromosome 2"/>
</dbReference>
<dbReference type="InterPro" id="IPR032710">
    <property type="entry name" value="NTF2-like_dom_sf"/>
</dbReference>
<evidence type="ECO:0000256" key="1">
    <source>
        <dbReference type="SAM" id="Phobius"/>
    </source>
</evidence>
<dbReference type="PANTHER" id="PTHR41542:SF1">
    <property type="entry name" value="BLL5807 PROTEIN"/>
    <property type="match status" value="1"/>
</dbReference>
<evidence type="ECO:0000259" key="2">
    <source>
        <dbReference type="SMART" id="SM00978"/>
    </source>
</evidence>
<accession>A0ABY4XDK9</accession>
<dbReference type="Pfam" id="PF04280">
    <property type="entry name" value="Tim44"/>
    <property type="match status" value="1"/>
</dbReference>
<gene>
    <name evidence="3" type="ORF">LHA26_17460</name>
</gene>
<dbReference type="InterPro" id="IPR007379">
    <property type="entry name" value="Tim44-like_dom"/>
</dbReference>
<feature type="domain" description="Tim44-like" evidence="2">
    <location>
        <begin position="62"/>
        <end position="209"/>
    </location>
</feature>
<keyword evidence="1" id="KW-0472">Membrane</keyword>
<keyword evidence="1" id="KW-0812">Transmembrane</keyword>
<organism evidence="3 4">
    <name type="scientific">Sphingomonas morindae</name>
    <dbReference type="NCBI Taxonomy" id="1541170"/>
    <lineage>
        <taxon>Bacteria</taxon>
        <taxon>Pseudomonadati</taxon>
        <taxon>Pseudomonadota</taxon>
        <taxon>Alphaproteobacteria</taxon>
        <taxon>Sphingomonadales</taxon>
        <taxon>Sphingomonadaceae</taxon>
        <taxon>Sphingomonas</taxon>
    </lineage>
</organism>
<dbReference type="EMBL" id="CP084931">
    <property type="protein sequence ID" value="USI75069.1"/>
    <property type="molecule type" value="Genomic_DNA"/>
</dbReference>
<feature type="transmembrane region" description="Helical" evidence="1">
    <location>
        <begin position="15"/>
        <end position="36"/>
    </location>
</feature>
<reference evidence="3" key="1">
    <citation type="journal article" date="2022" name="Toxins">
        <title>Genomic Analysis of Sphingopyxis sp. USTB-05 for Biodegrading Cyanobacterial Hepatotoxins.</title>
        <authorList>
            <person name="Liu C."/>
            <person name="Xu Q."/>
            <person name="Zhao Z."/>
            <person name="Zhang H."/>
            <person name="Liu X."/>
            <person name="Yin C."/>
            <person name="Liu Y."/>
            <person name="Yan H."/>
        </authorList>
    </citation>
    <scope>NUCLEOTIDE SEQUENCE</scope>
    <source>
        <strain evidence="3">NBD5</strain>
    </source>
</reference>
<keyword evidence="1" id="KW-1133">Transmembrane helix</keyword>